<comment type="caution">
    <text evidence="1">The sequence shown here is derived from an EMBL/GenBank/DDBJ whole genome shotgun (WGS) entry which is preliminary data.</text>
</comment>
<dbReference type="OrthoDB" id="10062872at2759"/>
<accession>A0A814P754</accession>
<organism evidence="1 2">
    <name type="scientific">Brachionus calyciflorus</name>
    <dbReference type="NCBI Taxonomy" id="104777"/>
    <lineage>
        <taxon>Eukaryota</taxon>
        <taxon>Metazoa</taxon>
        <taxon>Spiralia</taxon>
        <taxon>Gnathifera</taxon>
        <taxon>Rotifera</taxon>
        <taxon>Eurotatoria</taxon>
        <taxon>Monogononta</taxon>
        <taxon>Pseudotrocha</taxon>
        <taxon>Ploima</taxon>
        <taxon>Brachionidae</taxon>
        <taxon>Brachionus</taxon>
    </lineage>
</organism>
<dbReference type="AlphaFoldDB" id="A0A814P754"/>
<dbReference type="EMBL" id="CAJNOC010007576">
    <property type="protein sequence ID" value="CAF1101399.1"/>
    <property type="molecule type" value="Genomic_DNA"/>
</dbReference>
<name>A0A814P754_9BILA</name>
<keyword evidence="2" id="KW-1185">Reference proteome</keyword>
<proteinExistence type="predicted"/>
<sequence length="103" mass="12395">AAIFTFVKVFEDGLVQIGLKKKYDDNIFFRNWVKKLTAIAIMPQERMDEAFQMAIECKPEDFDVQLIIDYFKRTWIKGFFDRSLWNHYESESIRTNDHVESYN</sequence>
<evidence type="ECO:0000313" key="2">
    <source>
        <dbReference type="Proteomes" id="UP000663879"/>
    </source>
</evidence>
<dbReference type="Proteomes" id="UP000663879">
    <property type="component" value="Unassembled WGS sequence"/>
</dbReference>
<feature type="non-terminal residue" evidence="1">
    <location>
        <position position="1"/>
    </location>
</feature>
<evidence type="ECO:0000313" key="1">
    <source>
        <dbReference type="EMBL" id="CAF1101399.1"/>
    </source>
</evidence>
<protein>
    <submittedName>
        <fullName evidence="1">Uncharacterized protein</fullName>
    </submittedName>
</protein>
<gene>
    <name evidence="1" type="ORF">OXX778_LOCUS21167</name>
</gene>
<reference evidence="1" key="1">
    <citation type="submission" date="2021-02" db="EMBL/GenBank/DDBJ databases">
        <authorList>
            <person name="Nowell W R."/>
        </authorList>
    </citation>
    <scope>NUCLEOTIDE SEQUENCE</scope>
    <source>
        <strain evidence="1">Ploen Becks lab</strain>
    </source>
</reference>